<evidence type="ECO:0000256" key="2">
    <source>
        <dbReference type="ARBA" id="ARBA00022485"/>
    </source>
</evidence>
<reference evidence="9" key="1">
    <citation type="submission" date="2018-07" db="EMBL/GenBank/DDBJ databases">
        <title>Genome assembly of strain Ka43.</title>
        <authorList>
            <person name="Kukolya J."/>
            <person name="Nagy I."/>
            <person name="Horvath B."/>
            <person name="Toth A."/>
        </authorList>
    </citation>
    <scope>NUCLEOTIDE SEQUENCE</scope>
    <source>
        <strain evidence="9">KB43</strain>
    </source>
</reference>
<comment type="caution">
    <text evidence="9">The sequence shown here is derived from an EMBL/GenBank/DDBJ whole genome shotgun (WGS) entry which is preliminary data.</text>
</comment>
<keyword evidence="7" id="KW-1133">Transmembrane helix</keyword>
<dbReference type="PANTHER" id="PTHR30176:SF3">
    <property type="entry name" value="FERREDOXIN-TYPE PROTEIN NAPH"/>
    <property type="match status" value="1"/>
</dbReference>
<dbReference type="PROSITE" id="PS51379">
    <property type="entry name" value="4FE4S_FER_2"/>
    <property type="match status" value="1"/>
</dbReference>
<evidence type="ECO:0000313" key="9">
    <source>
        <dbReference type="EMBL" id="MBE8715996.1"/>
    </source>
</evidence>
<dbReference type="EMBL" id="PRDL01000001">
    <property type="protein sequence ID" value="MBE8715996.1"/>
    <property type="molecule type" value="Genomic_DNA"/>
</dbReference>
<dbReference type="Gene3D" id="1.10.1060.10">
    <property type="entry name" value="Alpha-helical ferredoxin"/>
    <property type="match status" value="1"/>
</dbReference>
<feature type="transmembrane region" description="Helical" evidence="7">
    <location>
        <begin position="42"/>
        <end position="60"/>
    </location>
</feature>
<dbReference type="InterPro" id="IPR051684">
    <property type="entry name" value="Electron_Trans/Redox"/>
</dbReference>
<gene>
    <name evidence="9" type="primary">ccoG</name>
    <name evidence="9" type="ORF">C4F51_02195</name>
</gene>
<dbReference type="InterPro" id="IPR032879">
    <property type="entry name" value="FixG_C"/>
</dbReference>
<feature type="transmembrane region" description="Helical" evidence="7">
    <location>
        <begin position="193"/>
        <end position="211"/>
    </location>
</feature>
<sequence>MSETIPVHLLPATPTAGKARKTPAQTGEPIHTRSFTGRFRNWRLAVAGSLAVLFFGTSWLNMEGRQAVLWDLGERKFHVFNATFWPQDLTLLSALLIISAFALFAVTVYAGRIWCGYACPQSTWTWAFMWAEKVTEGDRLQRIKLDKAPWSFNKLAKRTAKHGLWLAMSLATGIAFIGYFVPVRELTADILTGQWFTASAFWVFFIGLFTYGNAGWLREKVCVHMCPYARFQAVMYDKDTLAVSYNPTRGENRGSRKKEEDYQAKGLGDCVDCYLCVQVCPTGIDIRDGLQIDCIGCAACIDACDSVMDKMDYPRGLISYASERTLAGEAAPRFRPRLLGYVTAVILMCGALAFTVYDRELTAVNVIKDRTLYRKNSEGHIVNVYRLKLMNKTHEAAHYHIALRQPDDGGLQLQRQYRITLASGEIVDLPVSVVQQNGSLYQGAIPFTFVVQNNADGKALAEGSSTFVFPTR</sequence>
<keyword evidence="10" id="KW-1185">Reference proteome</keyword>
<keyword evidence="1" id="KW-0813">Transport</keyword>
<evidence type="ECO:0000256" key="6">
    <source>
        <dbReference type="ARBA" id="ARBA00023014"/>
    </source>
</evidence>
<dbReference type="Pfam" id="PF11614">
    <property type="entry name" value="FixG_C"/>
    <property type="match status" value="1"/>
</dbReference>
<keyword evidence="3" id="KW-0479">Metal-binding</keyword>
<dbReference type="NCBIfam" id="TIGR02745">
    <property type="entry name" value="ccoG_rdxA_fixG"/>
    <property type="match status" value="1"/>
</dbReference>
<keyword evidence="6" id="KW-0411">Iron-sulfur</keyword>
<keyword evidence="5" id="KW-0408">Iron</keyword>
<evidence type="ECO:0000256" key="5">
    <source>
        <dbReference type="ARBA" id="ARBA00023004"/>
    </source>
</evidence>
<evidence type="ECO:0000256" key="3">
    <source>
        <dbReference type="ARBA" id="ARBA00022723"/>
    </source>
</evidence>
<feature type="transmembrane region" description="Helical" evidence="7">
    <location>
        <begin position="89"/>
        <end position="110"/>
    </location>
</feature>
<dbReference type="AlphaFoldDB" id="A0A928UZC5"/>
<organism evidence="9 10">
    <name type="scientific">Cellvibrio polysaccharolyticus</name>
    <dbReference type="NCBI Taxonomy" id="2082724"/>
    <lineage>
        <taxon>Bacteria</taxon>
        <taxon>Pseudomonadati</taxon>
        <taxon>Pseudomonadota</taxon>
        <taxon>Gammaproteobacteria</taxon>
        <taxon>Cellvibrionales</taxon>
        <taxon>Cellvibrionaceae</taxon>
        <taxon>Cellvibrio</taxon>
    </lineage>
</organism>
<keyword evidence="7" id="KW-0472">Membrane</keyword>
<proteinExistence type="predicted"/>
<evidence type="ECO:0000256" key="4">
    <source>
        <dbReference type="ARBA" id="ARBA00022982"/>
    </source>
</evidence>
<dbReference type="SUPFAM" id="SSF54862">
    <property type="entry name" value="4Fe-4S ferredoxins"/>
    <property type="match status" value="1"/>
</dbReference>
<dbReference type="InterPro" id="IPR009051">
    <property type="entry name" value="Helical_ferredxn"/>
</dbReference>
<evidence type="ECO:0000313" key="10">
    <source>
        <dbReference type="Proteomes" id="UP000652567"/>
    </source>
</evidence>
<dbReference type="InterPro" id="IPR014116">
    <property type="entry name" value="Cyt_c_oxidase_cbb3_FixG"/>
</dbReference>
<evidence type="ECO:0000256" key="1">
    <source>
        <dbReference type="ARBA" id="ARBA00022448"/>
    </source>
</evidence>
<feature type="domain" description="4Fe-4S ferredoxin-type" evidence="8">
    <location>
        <begin position="260"/>
        <end position="289"/>
    </location>
</feature>
<dbReference type="PROSITE" id="PS00198">
    <property type="entry name" value="4FE4S_FER_1"/>
    <property type="match status" value="1"/>
</dbReference>
<feature type="transmembrane region" description="Helical" evidence="7">
    <location>
        <begin position="163"/>
        <end position="181"/>
    </location>
</feature>
<name>A0A928UZC5_9GAMM</name>
<dbReference type="RefSeq" id="WP_193906765.1">
    <property type="nucleotide sequence ID" value="NZ_PRDL01000001.1"/>
</dbReference>
<dbReference type="GO" id="GO:0046872">
    <property type="term" value="F:metal ion binding"/>
    <property type="evidence" value="ECO:0007669"/>
    <property type="project" value="UniProtKB-KW"/>
</dbReference>
<evidence type="ECO:0000256" key="7">
    <source>
        <dbReference type="SAM" id="Phobius"/>
    </source>
</evidence>
<keyword evidence="2" id="KW-0004">4Fe-4S</keyword>
<keyword evidence="4" id="KW-0249">Electron transport</keyword>
<dbReference type="GO" id="GO:0051539">
    <property type="term" value="F:4 iron, 4 sulfur cluster binding"/>
    <property type="evidence" value="ECO:0007669"/>
    <property type="project" value="UniProtKB-KW"/>
</dbReference>
<dbReference type="Proteomes" id="UP000652567">
    <property type="component" value="Unassembled WGS sequence"/>
</dbReference>
<dbReference type="InterPro" id="IPR017896">
    <property type="entry name" value="4Fe4S_Fe-S-bd"/>
</dbReference>
<keyword evidence="7" id="KW-0812">Transmembrane</keyword>
<dbReference type="Gene3D" id="2.60.40.10">
    <property type="entry name" value="Immunoglobulins"/>
    <property type="match status" value="1"/>
</dbReference>
<dbReference type="GO" id="GO:0005886">
    <property type="term" value="C:plasma membrane"/>
    <property type="evidence" value="ECO:0007669"/>
    <property type="project" value="TreeGrafter"/>
</dbReference>
<feature type="transmembrane region" description="Helical" evidence="7">
    <location>
        <begin position="338"/>
        <end position="357"/>
    </location>
</feature>
<dbReference type="InterPro" id="IPR017900">
    <property type="entry name" value="4Fe4S_Fe_S_CS"/>
</dbReference>
<dbReference type="Pfam" id="PF13746">
    <property type="entry name" value="Fer4_18"/>
    <property type="match status" value="1"/>
</dbReference>
<dbReference type="InterPro" id="IPR013783">
    <property type="entry name" value="Ig-like_fold"/>
</dbReference>
<evidence type="ECO:0000259" key="8">
    <source>
        <dbReference type="PROSITE" id="PS51379"/>
    </source>
</evidence>
<dbReference type="Pfam" id="PF12801">
    <property type="entry name" value="Fer4_5"/>
    <property type="match status" value="1"/>
</dbReference>
<accession>A0A928UZC5</accession>
<protein>
    <submittedName>
        <fullName evidence="9">Cytochrome c oxidase accessory protein CcoG</fullName>
    </submittedName>
</protein>
<dbReference type="PANTHER" id="PTHR30176">
    <property type="entry name" value="FERREDOXIN-TYPE PROTEIN NAPH"/>
    <property type="match status" value="1"/>
</dbReference>